<comment type="caution">
    <text evidence="6">The sequence shown here is derived from an EMBL/GenBank/DDBJ whole genome shotgun (WGS) entry which is preliminary data.</text>
</comment>
<evidence type="ECO:0000256" key="4">
    <source>
        <dbReference type="RuleBase" id="RU362032"/>
    </source>
</evidence>
<dbReference type="Proteomes" id="UP001156102">
    <property type="component" value="Unassembled WGS sequence"/>
</dbReference>
<dbReference type="PANTHER" id="PTHR35530">
    <property type="entry name" value="TAUTOMERASE-RELATED"/>
    <property type="match status" value="1"/>
</dbReference>
<evidence type="ECO:0000256" key="3">
    <source>
        <dbReference type="PIRSR" id="PIRSR618191-1"/>
    </source>
</evidence>
<evidence type="ECO:0000313" key="6">
    <source>
        <dbReference type="EMBL" id="MCP8970507.1"/>
    </source>
</evidence>
<evidence type="ECO:0000313" key="7">
    <source>
        <dbReference type="Proteomes" id="UP001156102"/>
    </source>
</evidence>
<organism evidence="6 7">
    <name type="scientific">Ectobacillus ponti</name>
    <dbReference type="NCBI Taxonomy" id="2961894"/>
    <lineage>
        <taxon>Bacteria</taxon>
        <taxon>Bacillati</taxon>
        <taxon>Bacillota</taxon>
        <taxon>Bacilli</taxon>
        <taxon>Bacillales</taxon>
        <taxon>Bacillaceae</taxon>
        <taxon>Ectobacillus</taxon>
    </lineage>
</organism>
<dbReference type="GO" id="GO:0016853">
    <property type="term" value="F:isomerase activity"/>
    <property type="evidence" value="ECO:0007669"/>
    <property type="project" value="UniProtKB-UniRule"/>
</dbReference>
<dbReference type="NCBIfam" id="NF002524">
    <property type="entry name" value="PRK01964.1"/>
    <property type="match status" value="1"/>
</dbReference>
<protein>
    <recommendedName>
        <fullName evidence="4">Tautomerase</fullName>
        <ecNumber evidence="4">5.3.2.-</ecNumber>
    </recommendedName>
</protein>
<comment type="similarity">
    <text evidence="1 4">Belongs to the 4-oxalocrotonate tautomerase family.</text>
</comment>
<dbReference type="PANTHER" id="PTHR35530:SF1">
    <property type="entry name" value="2-HYDROXYMUCONATE TAUTOMERASE"/>
    <property type="match status" value="1"/>
</dbReference>
<dbReference type="EMBL" id="JANCLT010000012">
    <property type="protein sequence ID" value="MCP8970507.1"/>
    <property type="molecule type" value="Genomic_DNA"/>
</dbReference>
<dbReference type="Pfam" id="PF01361">
    <property type="entry name" value="Tautomerase"/>
    <property type="match status" value="1"/>
</dbReference>
<accession>A0AA41X853</accession>
<dbReference type="RefSeq" id="WP_254760426.1">
    <property type="nucleotide sequence ID" value="NZ_JANCLT010000012.1"/>
</dbReference>
<dbReference type="SUPFAM" id="SSF55331">
    <property type="entry name" value="Tautomerase/MIF"/>
    <property type="match status" value="1"/>
</dbReference>
<feature type="domain" description="4-oxalocrotonate tautomerase-like" evidence="5">
    <location>
        <begin position="2"/>
        <end position="55"/>
    </location>
</feature>
<dbReference type="InterPro" id="IPR018191">
    <property type="entry name" value="4-OT"/>
</dbReference>
<dbReference type="AlphaFoldDB" id="A0AA41X853"/>
<keyword evidence="2 4" id="KW-0413">Isomerase</keyword>
<evidence type="ECO:0000256" key="2">
    <source>
        <dbReference type="ARBA" id="ARBA00023235"/>
    </source>
</evidence>
<dbReference type="NCBIfam" id="NF002571">
    <property type="entry name" value="PRK02220.1"/>
    <property type="match status" value="1"/>
</dbReference>
<evidence type="ECO:0000259" key="5">
    <source>
        <dbReference type="Pfam" id="PF01361"/>
    </source>
</evidence>
<gene>
    <name evidence="6" type="ORF">NK662_18475</name>
</gene>
<dbReference type="Gene3D" id="3.30.429.10">
    <property type="entry name" value="Macrophage Migration Inhibitory Factor"/>
    <property type="match status" value="1"/>
</dbReference>
<evidence type="ECO:0000256" key="1">
    <source>
        <dbReference type="ARBA" id="ARBA00006723"/>
    </source>
</evidence>
<dbReference type="InterPro" id="IPR014347">
    <property type="entry name" value="Tautomerase/MIF_sf"/>
</dbReference>
<reference evidence="6" key="1">
    <citation type="submission" date="2022-07" db="EMBL/GenBank/DDBJ databases">
        <authorList>
            <person name="Li W.-J."/>
            <person name="Deng Q.-Q."/>
        </authorList>
    </citation>
    <scope>NUCLEOTIDE SEQUENCE</scope>
    <source>
        <strain evidence="6">SYSU M60031</strain>
    </source>
</reference>
<proteinExistence type="inferred from homology"/>
<name>A0AA41X853_9BACI</name>
<keyword evidence="7" id="KW-1185">Reference proteome</keyword>
<sequence>MPLIHIQMLEGRPEEKVTNLIQQVTETVSATLEAPKESIRVIVTEIPRTHWGVGGIPMSELKR</sequence>
<dbReference type="EC" id="5.3.2.-" evidence="4"/>
<feature type="active site" description="Proton acceptor; via imino nitrogen" evidence="3">
    <location>
        <position position="2"/>
    </location>
</feature>
<dbReference type="NCBIfam" id="TIGR00013">
    <property type="entry name" value="taut"/>
    <property type="match status" value="1"/>
</dbReference>
<dbReference type="InterPro" id="IPR004370">
    <property type="entry name" value="4-OT-like_dom"/>
</dbReference>